<dbReference type="InterPro" id="IPR056339">
    <property type="entry name" value="CARF_Card1"/>
</dbReference>
<feature type="domain" description="Card1 endonuclease" evidence="1">
    <location>
        <begin position="246"/>
        <end position="379"/>
    </location>
</feature>
<sequence>MKKFDVHVCLVSDQAVPNFVPVLDRDFRPQEVVLLVTERMRAKAEVLAKVLSERCGVRVRQLEVADAYDMAKVGEQVFELLCDVDKEQVALNVTGGTKLMAIAAYGMFKDAGYPAFYFTADSNEVLLLEGSERVQLQPPKIKIEDYLKLHGYPVRGEIQNRLQKPQCQPFVEELVRAHGSLADELSALNFAISEAVQKNVQKNKQALVCAAPKSHNMQNMAHLLSLLEQYDLAEQKGEKLHFADLEARQYVGGGWFEDYVFQTVKSLPGVQDVALNVQIENAKADSRQHNELDVVVLADNVLHVIECKTANFTRSEAKAEEALYKLESLKKLGGLRTRAMLVSYRELLAQSRDRARGAQIDVIEQKDLKGMKTLLEKWLHGR</sequence>
<evidence type="ECO:0000313" key="4">
    <source>
        <dbReference type="Proteomes" id="UP000829817"/>
    </source>
</evidence>
<dbReference type="SUPFAM" id="SSF52980">
    <property type="entry name" value="Restriction endonuclease-like"/>
    <property type="match status" value="1"/>
</dbReference>
<feature type="domain" description="Card1 CARF" evidence="2">
    <location>
        <begin position="6"/>
        <end position="146"/>
    </location>
</feature>
<dbReference type="Proteomes" id="UP000829817">
    <property type="component" value="Chromosome"/>
</dbReference>
<dbReference type="Gene3D" id="1.10.10.680">
    <property type="entry name" value="Hypothetical protein VC1899 (Restriction endonuclease-like)"/>
    <property type="match status" value="1"/>
</dbReference>
<accession>A0ABY4DQ93</accession>
<dbReference type="InterPro" id="IPR015093">
    <property type="entry name" value="Card1_endonucl_dom"/>
</dbReference>
<dbReference type="Gene3D" id="3.40.50.10770">
    <property type="entry name" value="Hypothetical protein VC1899 like domain (Restriction endonuclease-like)"/>
    <property type="match status" value="1"/>
</dbReference>
<dbReference type="Pfam" id="PF09002">
    <property type="entry name" value="Card1_endonuc"/>
    <property type="match status" value="1"/>
</dbReference>
<name>A0ABY4DQ93_9NEIS</name>
<dbReference type="RefSeq" id="WP_244784294.1">
    <property type="nucleotide sequence ID" value="NZ_CP091508.1"/>
</dbReference>
<dbReference type="InterPro" id="IPR011335">
    <property type="entry name" value="Restrct_endonuc-II-like"/>
</dbReference>
<dbReference type="InterPro" id="IPR011856">
    <property type="entry name" value="tRNA_endonuc-like_dom_sf"/>
</dbReference>
<proteinExistence type="predicted"/>
<gene>
    <name evidence="3" type="ORF">LVJ83_09655</name>
</gene>
<dbReference type="Gene3D" id="3.40.1350.10">
    <property type="match status" value="1"/>
</dbReference>
<dbReference type="EMBL" id="CP091508">
    <property type="protein sequence ID" value="UOO81230.1"/>
    <property type="molecule type" value="Genomic_DNA"/>
</dbReference>
<reference evidence="3 4" key="1">
    <citation type="journal article" date="2022" name="Res Sq">
        <title>Evolution of multicellular longitudinally dividing oral cavity symbionts (Neisseriaceae).</title>
        <authorList>
            <person name="Nyongesa S."/>
            <person name="Weber P."/>
            <person name="Bernet E."/>
            <person name="Pullido F."/>
            <person name="Nieckarz M."/>
            <person name="Delaby M."/>
            <person name="Nieves C."/>
            <person name="Viehboeck T."/>
            <person name="Krause N."/>
            <person name="Rivera-Millot A."/>
            <person name="Nakamura A."/>
            <person name="Vischer N."/>
            <person name="VanNieuwenhze M."/>
            <person name="Brun Y."/>
            <person name="Cava F."/>
            <person name="Bulgheresi S."/>
            <person name="Veyrier F."/>
        </authorList>
    </citation>
    <scope>NUCLEOTIDE SEQUENCE [LARGE SCALE GENOMIC DNA]</scope>
    <source>
        <strain evidence="3 4">CCUG 63373m</strain>
    </source>
</reference>
<organism evidence="3 4">
    <name type="scientific">Uruburuella testudinis</name>
    <dbReference type="NCBI Taxonomy" id="1282863"/>
    <lineage>
        <taxon>Bacteria</taxon>
        <taxon>Pseudomonadati</taxon>
        <taxon>Pseudomonadota</taxon>
        <taxon>Betaproteobacteria</taxon>
        <taxon>Neisseriales</taxon>
        <taxon>Neisseriaceae</taxon>
        <taxon>Uruburuella</taxon>
    </lineage>
</organism>
<evidence type="ECO:0000259" key="2">
    <source>
        <dbReference type="Pfam" id="PF23400"/>
    </source>
</evidence>
<protein>
    <submittedName>
        <fullName evidence="3">DUF1887 family CARF protein</fullName>
    </submittedName>
</protein>
<evidence type="ECO:0000313" key="3">
    <source>
        <dbReference type="EMBL" id="UOO81230.1"/>
    </source>
</evidence>
<dbReference type="Pfam" id="PF23400">
    <property type="entry name" value="CARF_Card1"/>
    <property type="match status" value="1"/>
</dbReference>
<dbReference type="CDD" id="cd22364">
    <property type="entry name" value="VC1899-like"/>
    <property type="match status" value="1"/>
</dbReference>
<keyword evidence="4" id="KW-1185">Reference proteome</keyword>
<evidence type="ECO:0000259" key="1">
    <source>
        <dbReference type="Pfam" id="PF09002"/>
    </source>
</evidence>